<dbReference type="Gene3D" id="3.60.15.10">
    <property type="entry name" value="Ribonuclease Z/Hydroxyacylglutathione hydrolase-like"/>
    <property type="match status" value="1"/>
</dbReference>
<name>A0A061JVJ9_STUST</name>
<dbReference type="EMBL" id="AMCZ02000004">
    <property type="protein sequence ID" value="EWC42464.1"/>
    <property type="molecule type" value="Genomic_DNA"/>
</dbReference>
<evidence type="ECO:0000259" key="2">
    <source>
        <dbReference type="SMART" id="SM00849"/>
    </source>
</evidence>
<feature type="domain" description="Metallo-beta-lactamase" evidence="2">
    <location>
        <begin position="18"/>
        <end position="220"/>
    </location>
</feature>
<evidence type="ECO:0000313" key="4">
    <source>
        <dbReference type="Proteomes" id="UP000026923"/>
    </source>
</evidence>
<gene>
    <name evidence="3" type="ORF">B597_005595</name>
</gene>
<organism evidence="3 4">
    <name type="scientific">Stutzerimonas stutzeri KOS6</name>
    <dbReference type="NCBI Taxonomy" id="1218352"/>
    <lineage>
        <taxon>Bacteria</taxon>
        <taxon>Pseudomonadati</taxon>
        <taxon>Pseudomonadota</taxon>
        <taxon>Gammaproteobacteria</taxon>
        <taxon>Pseudomonadales</taxon>
        <taxon>Pseudomonadaceae</taxon>
        <taxon>Stutzerimonas</taxon>
    </lineage>
</organism>
<protein>
    <recommendedName>
        <fullName evidence="2">Metallo-beta-lactamase domain-containing protein</fullName>
    </recommendedName>
</protein>
<dbReference type="Pfam" id="PF12706">
    <property type="entry name" value="Lactamase_B_2"/>
    <property type="match status" value="1"/>
</dbReference>
<dbReference type="GO" id="GO:0042781">
    <property type="term" value="F:3'-tRNA processing endoribonuclease activity"/>
    <property type="evidence" value="ECO:0007669"/>
    <property type="project" value="TreeGrafter"/>
</dbReference>
<dbReference type="Proteomes" id="UP000026923">
    <property type="component" value="Unassembled WGS sequence"/>
</dbReference>
<dbReference type="eggNOG" id="COG1234">
    <property type="taxonomic scope" value="Bacteria"/>
</dbReference>
<sequence>MLLGTKGGPSILQTKSLPQSTVLMVGDQAYLLDAGYGASLRLVDAGIALRQIKGIFITHLHSDHVLDYPSVLMNSWASGLKTPVKVFGPNGTRQMTDYAWKTFDVDIGLRIVDEGKPDPRPLFSVQEIDEGPVFDDGVLKVTALRVPHPPFDSGQAMAYKFEVAGKTIVLSGDTNYHPPLADFARNADVLINEVVHVEAVQRLADRIGNGSTLAEAIISHHVTAEDVGRMAEAAQVKKLVLSHFVPADDPSLTASMWRQAVGQTYTGEVVVGYDGMEIPLQ</sequence>
<dbReference type="InterPro" id="IPR044094">
    <property type="entry name" value="AtsA-like_MBL-fold"/>
</dbReference>
<dbReference type="CDD" id="cd07719">
    <property type="entry name" value="arylsulfatase_AtsA-like_MBL-fold"/>
    <property type="match status" value="1"/>
</dbReference>
<reference evidence="3 4" key="1">
    <citation type="journal article" date="2013" name="Genome Announc.">
        <title>Draft Genome of the Nitrogen-Fixing Bacterium Pseudomonas stutzeri Strain KOS6 Isolated from Industrial Hydrocarbon Sludge.</title>
        <authorList>
            <person name="Grigoryeva T.V."/>
            <person name="Laikov A.V."/>
            <person name="Naumova R.P."/>
            <person name="Manolov A.I."/>
            <person name="Larin A.K."/>
            <person name="Karpova I.Y."/>
            <person name="Semashko T.A."/>
            <person name="Alexeev D.G."/>
            <person name="Kostryukova E.S."/>
            <person name="Muller R."/>
            <person name="Govorun V.M."/>
        </authorList>
    </citation>
    <scope>NUCLEOTIDE SEQUENCE [LARGE SCALE GENOMIC DNA]</scope>
    <source>
        <strain evidence="3 4">KOS6</strain>
    </source>
</reference>
<keyword evidence="1" id="KW-0378">Hydrolase</keyword>
<dbReference type="InterPro" id="IPR001279">
    <property type="entry name" value="Metallo-B-lactamas"/>
</dbReference>
<dbReference type="SUPFAM" id="SSF56281">
    <property type="entry name" value="Metallo-hydrolase/oxidoreductase"/>
    <property type="match status" value="1"/>
</dbReference>
<evidence type="ECO:0000256" key="1">
    <source>
        <dbReference type="ARBA" id="ARBA00022801"/>
    </source>
</evidence>
<dbReference type="PANTHER" id="PTHR46018">
    <property type="entry name" value="ZINC PHOSPHODIESTERASE ELAC PROTEIN 1"/>
    <property type="match status" value="1"/>
</dbReference>
<comment type="caution">
    <text evidence="3">The sequence shown here is derived from an EMBL/GenBank/DDBJ whole genome shotgun (WGS) entry which is preliminary data.</text>
</comment>
<dbReference type="InterPro" id="IPR036866">
    <property type="entry name" value="RibonucZ/Hydroxyglut_hydro"/>
</dbReference>
<dbReference type="HOGENOM" id="CLU_031317_0_2_6"/>
<dbReference type="SMART" id="SM00849">
    <property type="entry name" value="Lactamase_B"/>
    <property type="match status" value="1"/>
</dbReference>
<accession>A0A061JVJ9</accession>
<dbReference type="AlphaFoldDB" id="A0A061JVJ9"/>
<proteinExistence type="predicted"/>
<dbReference type="PANTHER" id="PTHR46018:SF2">
    <property type="entry name" value="ZINC PHOSPHODIESTERASE ELAC PROTEIN 1"/>
    <property type="match status" value="1"/>
</dbReference>
<evidence type="ECO:0000313" key="3">
    <source>
        <dbReference type="EMBL" id="EWC42464.1"/>
    </source>
</evidence>